<evidence type="ECO:0000313" key="2">
    <source>
        <dbReference type="Proteomes" id="UP000029921"/>
    </source>
</evidence>
<dbReference type="AlphaFoldDB" id="A0A4U8T389"/>
<dbReference type="EMBL" id="JRPE02000001">
    <property type="protein sequence ID" value="TLD93980.1"/>
    <property type="molecule type" value="Genomic_DNA"/>
</dbReference>
<name>A0A4U8T389_9HELI</name>
<keyword evidence="2" id="KW-1185">Reference proteome</keyword>
<keyword evidence="1" id="KW-0808">Transferase</keyword>
<accession>A0A4U8T389</accession>
<evidence type="ECO:0000313" key="1">
    <source>
        <dbReference type="EMBL" id="TLD93980.1"/>
    </source>
</evidence>
<gene>
    <name evidence="1" type="ORF">LS74_001020</name>
</gene>
<protein>
    <submittedName>
        <fullName evidence="1">Glycosyl transferase</fullName>
    </submittedName>
</protein>
<dbReference type="GO" id="GO:0016740">
    <property type="term" value="F:transferase activity"/>
    <property type="evidence" value="ECO:0007669"/>
    <property type="project" value="UniProtKB-KW"/>
</dbReference>
<proteinExistence type="predicted"/>
<dbReference type="Proteomes" id="UP000029921">
    <property type="component" value="Unassembled WGS sequence"/>
</dbReference>
<reference evidence="1 2" key="1">
    <citation type="journal article" date="2014" name="Genome Announc.">
        <title>Draft genome sequences of eight enterohepatic helicobacter species isolated from both laboratory and wild rodents.</title>
        <authorList>
            <person name="Sheh A."/>
            <person name="Shen Z."/>
            <person name="Fox J.G."/>
        </authorList>
    </citation>
    <scope>NUCLEOTIDE SEQUENCE [LARGE SCALE GENOMIC DNA]</scope>
    <source>
        <strain evidence="1 2">MIT 96-1001</strain>
    </source>
</reference>
<sequence>MLSLDCIEQCIANIGECDIIWHDTKYIYEDNIPKEQHTPLLQSLYLTQEQAQNRIFTALELWKYTDSFSWVHQGLFAFSLLDNLRFSTPLANEDALFGMLLFAKAKAIKVTSFYGLIYRYHAASVSAHRESQNIYRKTYPLFMSSIVMAFQNGYKIKHYYFAYSCTYICLGLLAYIESLNDSQFALKNKLIEFLQVRAIYAFGAMSFESDPKYVRPLLKPLEPYMQKVSRANKIAYFMPRVFKILKWINGKRKKLRSQS</sequence>
<organism evidence="1 2">
    <name type="scientific">Helicobacter magdeburgensis</name>
    <dbReference type="NCBI Taxonomy" id="471858"/>
    <lineage>
        <taxon>Bacteria</taxon>
        <taxon>Pseudomonadati</taxon>
        <taxon>Campylobacterota</taxon>
        <taxon>Epsilonproteobacteria</taxon>
        <taxon>Campylobacterales</taxon>
        <taxon>Helicobacteraceae</taxon>
        <taxon>Helicobacter</taxon>
    </lineage>
</organism>
<comment type="caution">
    <text evidence="1">The sequence shown here is derived from an EMBL/GenBank/DDBJ whole genome shotgun (WGS) entry which is preliminary data.</text>
</comment>